<reference evidence="1 2" key="1">
    <citation type="submission" date="2019-03" db="EMBL/GenBank/DDBJ databases">
        <title>Draft genome sequences of novel Actinobacteria.</title>
        <authorList>
            <person name="Sahin N."/>
            <person name="Ay H."/>
            <person name="Saygin H."/>
        </authorList>
    </citation>
    <scope>NUCLEOTIDE SEQUENCE [LARGE SCALE GENOMIC DNA]</scope>
    <source>
        <strain evidence="1 2">JCM 13523</strain>
    </source>
</reference>
<evidence type="ECO:0000313" key="2">
    <source>
        <dbReference type="Proteomes" id="UP000295124"/>
    </source>
</evidence>
<keyword evidence="2" id="KW-1185">Reference proteome</keyword>
<dbReference type="AlphaFoldDB" id="A0A4R4ZHJ5"/>
<accession>A0A4R4ZHJ5</accession>
<gene>
    <name evidence="1" type="ORF">E1263_23015</name>
</gene>
<dbReference type="OrthoDB" id="3824163at2"/>
<dbReference type="Proteomes" id="UP000295124">
    <property type="component" value="Unassembled WGS sequence"/>
</dbReference>
<proteinExistence type="predicted"/>
<dbReference type="EMBL" id="SMKX01000071">
    <property type="protein sequence ID" value="TDD57550.1"/>
    <property type="molecule type" value="Genomic_DNA"/>
</dbReference>
<comment type="caution">
    <text evidence="1">The sequence shown here is derived from an EMBL/GenBank/DDBJ whole genome shotgun (WGS) entry which is preliminary data.</text>
</comment>
<protein>
    <submittedName>
        <fullName evidence="1">Uncharacterized protein</fullName>
    </submittedName>
</protein>
<sequence>MPRYQLVPPDSQVHQEFSRLHRLAQQQRPGSADLWNGELYAAEGGPLGQLNSDSGAIALSSERVLPYLAGPAPHDRANQAQALRTVLELSTQASMPNATPSPHTDALATGITQVRVTTDFETFAQRAGYPDLPPPVPQQGTHAAADSLLTQASGLNKSRDALLSELVATPVGMQFDRLADGVVRNRLREEIPYDAGRQEAARARLVEPMLHEAWPQLPGHDAAAGRQVADEIRSGLNSTVEELRHEHHPSGMGSAPTNTTMEGQMRFLDGQVSPTGAVARRPSLGDGA</sequence>
<dbReference type="RefSeq" id="WP_132170712.1">
    <property type="nucleotide sequence ID" value="NZ_SMKX01000071.1"/>
</dbReference>
<feature type="non-terminal residue" evidence="1">
    <location>
        <position position="288"/>
    </location>
</feature>
<organism evidence="1 2">
    <name type="scientific">Kribbella antibiotica</name>
    <dbReference type="NCBI Taxonomy" id="190195"/>
    <lineage>
        <taxon>Bacteria</taxon>
        <taxon>Bacillati</taxon>
        <taxon>Actinomycetota</taxon>
        <taxon>Actinomycetes</taxon>
        <taxon>Propionibacteriales</taxon>
        <taxon>Kribbellaceae</taxon>
        <taxon>Kribbella</taxon>
    </lineage>
</organism>
<evidence type="ECO:0000313" key="1">
    <source>
        <dbReference type="EMBL" id="TDD57550.1"/>
    </source>
</evidence>
<name>A0A4R4ZHJ5_9ACTN</name>